<evidence type="ECO:0000313" key="3">
    <source>
        <dbReference type="Proteomes" id="UP000299102"/>
    </source>
</evidence>
<proteinExistence type="predicted"/>
<sequence length="140" mass="15889">MNYKSFSLSCTLTYFCLLVLVWKIAEAYQIGVGRADITGPPVEINFSTGQELAVFDRSYAHRQVSTFVVTNDFQVLLSYQQTALEGCQGQRLATRRYQEWQTPEHLLQRILALLPRLSNCAARNIVQLPCLVISHQLVVP</sequence>
<reference evidence="2 3" key="1">
    <citation type="journal article" date="2019" name="Commun. Biol.">
        <title>The bagworm genome reveals a unique fibroin gene that provides high tensile strength.</title>
        <authorList>
            <person name="Kono N."/>
            <person name="Nakamura H."/>
            <person name="Ohtoshi R."/>
            <person name="Tomita M."/>
            <person name="Numata K."/>
            <person name="Arakawa K."/>
        </authorList>
    </citation>
    <scope>NUCLEOTIDE SEQUENCE [LARGE SCALE GENOMIC DNA]</scope>
</reference>
<keyword evidence="1" id="KW-0732">Signal</keyword>
<keyword evidence="3" id="KW-1185">Reference proteome</keyword>
<feature type="chain" id="PRO_5020034759" evidence="1">
    <location>
        <begin position="28"/>
        <end position="140"/>
    </location>
</feature>
<accession>A0A4C1SEZ7</accession>
<evidence type="ECO:0000256" key="1">
    <source>
        <dbReference type="SAM" id="SignalP"/>
    </source>
</evidence>
<evidence type="ECO:0000313" key="2">
    <source>
        <dbReference type="EMBL" id="GBP00614.1"/>
    </source>
</evidence>
<name>A0A4C1SEZ7_EUMVA</name>
<organism evidence="2 3">
    <name type="scientific">Eumeta variegata</name>
    <name type="common">Bagworm moth</name>
    <name type="synonym">Eumeta japonica</name>
    <dbReference type="NCBI Taxonomy" id="151549"/>
    <lineage>
        <taxon>Eukaryota</taxon>
        <taxon>Metazoa</taxon>
        <taxon>Ecdysozoa</taxon>
        <taxon>Arthropoda</taxon>
        <taxon>Hexapoda</taxon>
        <taxon>Insecta</taxon>
        <taxon>Pterygota</taxon>
        <taxon>Neoptera</taxon>
        <taxon>Endopterygota</taxon>
        <taxon>Lepidoptera</taxon>
        <taxon>Glossata</taxon>
        <taxon>Ditrysia</taxon>
        <taxon>Tineoidea</taxon>
        <taxon>Psychidae</taxon>
        <taxon>Oiketicinae</taxon>
        <taxon>Eumeta</taxon>
    </lineage>
</organism>
<dbReference type="Proteomes" id="UP000299102">
    <property type="component" value="Unassembled WGS sequence"/>
</dbReference>
<dbReference type="AlphaFoldDB" id="A0A4C1SEZ7"/>
<dbReference type="OrthoDB" id="10545987at2759"/>
<feature type="signal peptide" evidence="1">
    <location>
        <begin position="1"/>
        <end position="27"/>
    </location>
</feature>
<protein>
    <submittedName>
        <fullName evidence="2">Uncharacterized protein</fullName>
    </submittedName>
</protein>
<gene>
    <name evidence="2" type="ORF">EVAR_73349_1</name>
</gene>
<dbReference type="EMBL" id="BGZK01006778">
    <property type="protein sequence ID" value="GBP00614.1"/>
    <property type="molecule type" value="Genomic_DNA"/>
</dbReference>
<comment type="caution">
    <text evidence="2">The sequence shown here is derived from an EMBL/GenBank/DDBJ whole genome shotgun (WGS) entry which is preliminary data.</text>
</comment>